<comment type="caution">
    <text evidence="2">The sequence shown here is derived from an EMBL/GenBank/DDBJ whole genome shotgun (WGS) entry which is preliminary data.</text>
</comment>
<dbReference type="EMBL" id="ML996093">
    <property type="protein sequence ID" value="KAF2148562.1"/>
    <property type="molecule type" value="Genomic_DNA"/>
</dbReference>
<protein>
    <recommendedName>
        <fullName evidence="1">2EXR domain-containing protein</fullName>
    </recommendedName>
</protein>
<evidence type="ECO:0000259" key="1">
    <source>
        <dbReference type="Pfam" id="PF20150"/>
    </source>
</evidence>
<organism evidence="2 3">
    <name type="scientific">Myriangium duriaei CBS 260.36</name>
    <dbReference type="NCBI Taxonomy" id="1168546"/>
    <lineage>
        <taxon>Eukaryota</taxon>
        <taxon>Fungi</taxon>
        <taxon>Dikarya</taxon>
        <taxon>Ascomycota</taxon>
        <taxon>Pezizomycotina</taxon>
        <taxon>Dothideomycetes</taxon>
        <taxon>Dothideomycetidae</taxon>
        <taxon>Myriangiales</taxon>
        <taxon>Myriangiaceae</taxon>
        <taxon>Myriangium</taxon>
    </lineage>
</organism>
<dbReference type="AlphaFoldDB" id="A0A9P4IVD3"/>
<feature type="domain" description="2EXR" evidence="1">
    <location>
        <begin position="219"/>
        <end position="303"/>
    </location>
</feature>
<proteinExistence type="predicted"/>
<dbReference type="Pfam" id="PF20150">
    <property type="entry name" value="2EXR"/>
    <property type="match status" value="1"/>
</dbReference>
<name>A0A9P4IVD3_9PEZI</name>
<accession>A0A9P4IVD3</accession>
<reference evidence="2" key="1">
    <citation type="journal article" date="2020" name="Stud. Mycol.">
        <title>101 Dothideomycetes genomes: a test case for predicting lifestyles and emergence of pathogens.</title>
        <authorList>
            <person name="Haridas S."/>
            <person name="Albert R."/>
            <person name="Binder M."/>
            <person name="Bloem J."/>
            <person name="Labutti K."/>
            <person name="Salamov A."/>
            <person name="Andreopoulos B."/>
            <person name="Baker S."/>
            <person name="Barry K."/>
            <person name="Bills G."/>
            <person name="Bluhm B."/>
            <person name="Cannon C."/>
            <person name="Castanera R."/>
            <person name="Culley D."/>
            <person name="Daum C."/>
            <person name="Ezra D."/>
            <person name="Gonzalez J."/>
            <person name="Henrissat B."/>
            <person name="Kuo A."/>
            <person name="Liang C."/>
            <person name="Lipzen A."/>
            <person name="Lutzoni F."/>
            <person name="Magnuson J."/>
            <person name="Mondo S."/>
            <person name="Nolan M."/>
            <person name="Ohm R."/>
            <person name="Pangilinan J."/>
            <person name="Park H.-J."/>
            <person name="Ramirez L."/>
            <person name="Alfaro M."/>
            <person name="Sun H."/>
            <person name="Tritt A."/>
            <person name="Yoshinaga Y."/>
            <person name="Zwiers L.-H."/>
            <person name="Turgeon B."/>
            <person name="Goodwin S."/>
            <person name="Spatafora J."/>
            <person name="Crous P."/>
            <person name="Grigoriev I."/>
        </authorList>
    </citation>
    <scope>NUCLEOTIDE SEQUENCE</scope>
    <source>
        <strain evidence="2">CBS 260.36</strain>
    </source>
</reference>
<keyword evidence="3" id="KW-1185">Reference proteome</keyword>
<gene>
    <name evidence="2" type="ORF">K461DRAFT_65805</name>
</gene>
<sequence>MPPDSEAVGSYVNMHPRSQKIRKGNGIMISAKRSWFIRTGTQLEPSKVSAWREVSHRVAILCHNYTTKLQSLKLEQTAPSMTSDRLQCIVYFPVITSPTALVPRQPLSRLLSCFVDRRRDYFSAGATTTSVTLRHRRRQCKWPTRCRRKAPSTLSLASHQSLARRYGALPSHQLLRAYHAPVHPPSGSRPTSLGADPFKARTTTTGNKAERAVSSTQAHPFPRLPPKLRIKVWELTASCARSSLCPYPPLLDFFWQNWAYARINPDISIAKAIDTGLSRQDLTCVRPAAAQASREARNIILRQKPSEDSSI</sequence>
<evidence type="ECO:0000313" key="3">
    <source>
        <dbReference type="Proteomes" id="UP000799439"/>
    </source>
</evidence>
<dbReference type="InterPro" id="IPR045518">
    <property type="entry name" value="2EXR"/>
</dbReference>
<dbReference type="Proteomes" id="UP000799439">
    <property type="component" value="Unassembled WGS sequence"/>
</dbReference>
<evidence type="ECO:0000313" key="2">
    <source>
        <dbReference type="EMBL" id="KAF2148562.1"/>
    </source>
</evidence>